<dbReference type="SUPFAM" id="SSF57701">
    <property type="entry name" value="Zn2/Cys6 DNA-binding domain"/>
    <property type="match status" value="1"/>
</dbReference>
<evidence type="ECO:0000256" key="5">
    <source>
        <dbReference type="ARBA" id="ARBA00023163"/>
    </source>
</evidence>
<evidence type="ECO:0000313" key="8">
    <source>
        <dbReference type="EMBL" id="OQE22591.1"/>
    </source>
</evidence>
<dbReference type="AlphaFoldDB" id="A0A1V6T8Y4"/>
<keyword evidence="5" id="KW-0804">Transcription</keyword>
<feature type="domain" description="Zn(2)-C6 fungal-type" evidence="7">
    <location>
        <begin position="20"/>
        <end position="48"/>
    </location>
</feature>
<protein>
    <recommendedName>
        <fullName evidence="7">Zn(2)-C6 fungal-type domain-containing protein</fullName>
    </recommendedName>
</protein>
<dbReference type="OrthoDB" id="2593732at2759"/>
<dbReference type="CDD" id="cd00067">
    <property type="entry name" value="GAL4"/>
    <property type="match status" value="1"/>
</dbReference>
<dbReference type="PROSITE" id="PS50048">
    <property type="entry name" value="ZN2_CY6_FUNGAL_2"/>
    <property type="match status" value="1"/>
</dbReference>
<accession>A0A1V6T8Y4</accession>
<evidence type="ECO:0000256" key="2">
    <source>
        <dbReference type="ARBA" id="ARBA00022833"/>
    </source>
</evidence>
<keyword evidence="3" id="KW-0805">Transcription regulation</keyword>
<keyword evidence="4" id="KW-0238">DNA-binding</keyword>
<dbReference type="PANTHER" id="PTHR36206">
    <property type="entry name" value="ASPERCRYPTIN BIOSYNTHESIS CLUSTER-SPECIFIC TRANSCRIPTION REGULATOR ATNN-RELATED"/>
    <property type="match status" value="1"/>
</dbReference>
<dbReference type="PROSITE" id="PS00463">
    <property type="entry name" value="ZN2_CY6_FUNGAL_1"/>
    <property type="match status" value="1"/>
</dbReference>
<dbReference type="PANTHER" id="PTHR36206:SF16">
    <property type="entry name" value="TRANSCRIPTION FACTOR DOMAIN-CONTAINING PROTEIN-RELATED"/>
    <property type="match status" value="1"/>
</dbReference>
<comment type="caution">
    <text evidence="8">The sequence shown here is derived from an EMBL/GenBank/DDBJ whole genome shotgun (WGS) entry which is preliminary data.</text>
</comment>
<evidence type="ECO:0000256" key="6">
    <source>
        <dbReference type="ARBA" id="ARBA00023242"/>
    </source>
</evidence>
<dbReference type="InterPro" id="IPR001138">
    <property type="entry name" value="Zn2Cys6_DnaBD"/>
</dbReference>
<keyword evidence="1" id="KW-0479">Metal-binding</keyword>
<keyword evidence="9" id="KW-1185">Reference proteome</keyword>
<dbReference type="Pfam" id="PF11951">
    <property type="entry name" value="Fungal_trans_2"/>
    <property type="match status" value="1"/>
</dbReference>
<dbReference type="GO" id="GO:0008270">
    <property type="term" value="F:zinc ion binding"/>
    <property type="evidence" value="ECO:0007669"/>
    <property type="project" value="InterPro"/>
</dbReference>
<dbReference type="InterPro" id="IPR052360">
    <property type="entry name" value="Transcr_Regulatory_Proteins"/>
</dbReference>
<evidence type="ECO:0000313" key="9">
    <source>
        <dbReference type="Proteomes" id="UP000191285"/>
    </source>
</evidence>
<dbReference type="Pfam" id="PF00172">
    <property type="entry name" value="Zn_clus"/>
    <property type="match status" value="1"/>
</dbReference>
<evidence type="ECO:0000259" key="7">
    <source>
        <dbReference type="PROSITE" id="PS50048"/>
    </source>
</evidence>
<evidence type="ECO:0000256" key="4">
    <source>
        <dbReference type="ARBA" id="ARBA00023125"/>
    </source>
</evidence>
<keyword evidence="6" id="KW-0539">Nucleus</keyword>
<keyword evidence="2" id="KW-0862">Zinc</keyword>
<evidence type="ECO:0000256" key="1">
    <source>
        <dbReference type="ARBA" id="ARBA00022723"/>
    </source>
</evidence>
<dbReference type="InterPro" id="IPR036864">
    <property type="entry name" value="Zn2-C6_fun-type_DNA-bd_sf"/>
</dbReference>
<organism evidence="8 9">
    <name type="scientific">Penicillium steckii</name>
    <dbReference type="NCBI Taxonomy" id="303698"/>
    <lineage>
        <taxon>Eukaryota</taxon>
        <taxon>Fungi</taxon>
        <taxon>Dikarya</taxon>
        <taxon>Ascomycota</taxon>
        <taxon>Pezizomycotina</taxon>
        <taxon>Eurotiomycetes</taxon>
        <taxon>Eurotiomycetidae</taxon>
        <taxon>Eurotiales</taxon>
        <taxon>Aspergillaceae</taxon>
        <taxon>Penicillium</taxon>
    </lineage>
</organism>
<dbReference type="Gene3D" id="4.10.240.10">
    <property type="entry name" value="Zn(2)-C6 fungal-type DNA-binding domain"/>
    <property type="match status" value="1"/>
</dbReference>
<gene>
    <name evidence="8" type="ORF">PENSTE_c010G08836</name>
</gene>
<dbReference type="InterPro" id="IPR021858">
    <property type="entry name" value="Fun_TF"/>
</dbReference>
<dbReference type="STRING" id="303698.A0A1V6T8Y4"/>
<name>A0A1V6T8Y4_9EURO</name>
<dbReference type="SMART" id="SM00066">
    <property type="entry name" value="GAL4"/>
    <property type="match status" value="1"/>
</dbReference>
<evidence type="ECO:0000256" key="3">
    <source>
        <dbReference type="ARBA" id="ARBA00023015"/>
    </source>
</evidence>
<dbReference type="EMBL" id="MLKD01000010">
    <property type="protein sequence ID" value="OQE22591.1"/>
    <property type="molecule type" value="Genomic_DNA"/>
</dbReference>
<proteinExistence type="predicted"/>
<reference evidence="9" key="1">
    <citation type="journal article" date="2017" name="Nat. Microbiol.">
        <title>Global analysis of biosynthetic gene clusters reveals vast potential of secondary metabolite production in Penicillium species.</title>
        <authorList>
            <person name="Nielsen J.C."/>
            <person name="Grijseels S."/>
            <person name="Prigent S."/>
            <person name="Ji B."/>
            <person name="Dainat J."/>
            <person name="Nielsen K.F."/>
            <person name="Frisvad J.C."/>
            <person name="Workman M."/>
            <person name="Nielsen J."/>
        </authorList>
    </citation>
    <scope>NUCLEOTIDE SEQUENCE [LARGE SCALE GENOMIC DNA]</scope>
    <source>
        <strain evidence="9">IBT 24891</strain>
    </source>
</reference>
<dbReference type="Proteomes" id="UP000191285">
    <property type="component" value="Unassembled WGS sequence"/>
</dbReference>
<dbReference type="GO" id="GO:0003677">
    <property type="term" value="F:DNA binding"/>
    <property type="evidence" value="ECO:0007669"/>
    <property type="project" value="UniProtKB-KW"/>
</dbReference>
<sequence>MPASKERVVKPQGRKKVKTGCGTCKTRRVKCDESRPACRRCISTGRTCDGYGIWGGGGSPFGPPGPPQRTKSWPIYGMSMPAGSLTYEEQSCFDWFMRKTTTKFAGIFPSRFWEVLVFQVSAQEPAVRHAVIALSAAHRFDISRGSWIPARYGVDGERFTLQQYNKAIHHLRDTTSGHGSSKNALRVALITCMLFVTLEYLRGQYQMGSAHLRYGIKLLADISAPQPRTSMVPGILSPAEDFVHDALIDSYARLTIQSAMFGHVPSNLCVVARDPQVHALPYTFSSHVEARQTLDDLLNRIHCLNRFIDQQECPPYDIHTDDPEAFEARSKILADLSLWKKAYNSSLSLLNPESRREKVGLMLLRVYYEMARIMASTCLSSEREMIFDTHTNDFIAVMTTFFDMWRYWSTFRTPIKEARHAMEYSCSSISEGYSFTIESGFIPPMYYTGLKCRILKIRLLAIRLLRAAPHREGVWNGPLLADVLEEVLRLEEGSSSDADKYLKQAMEEEFHEADFELEKYDLPEPNIPAESRIYDVKVLLPETVKGITYMTYRKKGDGDQWSTFRREVKRAERSTQSWPGF</sequence>
<dbReference type="GO" id="GO:0000981">
    <property type="term" value="F:DNA-binding transcription factor activity, RNA polymerase II-specific"/>
    <property type="evidence" value="ECO:0007669"/>
    <property type="project" value="InterPro"/>
</dbReference>